<sequence>MFYYVYILLSEKDNKRYIGFTDNLRRRIEEHSGKLVVSTRHRIPLKLIYYEACLDKKDAKRREKYLKGQWGYKFINKRLENFYQNL</sequence>
<comment type="caution">
    <text evidence="3">The sequence shown here is derived from an EMBL/GenBank/DDBJ whole genome shotgun (WGS) entry which is preliminary data.</text>
</comment>
<dbReference type="InterPro" id="IPR050190">
    <property type="entry name" value="UPF0213_domain"/>
</dbReference>
<evidence type="ECO:0000313" key="3">
    <source>
        <dbReference type="EMBL" id="PIU03186.1"/>
    </source>
</evidence>
<gene>
    <name evidence="3" type="ORF">COT44_04815</name>
</gene>
<dbReference type="InterPro" id="IPR035901">
    <property type="entry name" value="GIY-YIG_endonuc_sf"/>
</dbReference>
<dbReference type="CDD" id="cd10449">
    <property type="entry name" value="GIY-YIG_SLX1_like"/>
    <property type="match status" value="1"/>
</dbReference>
<dbReference type="Proteomes" id="UP000228996">
    <property type="component" value="Unassembled WGS sequence"/>
</dbReference>
<evidence type="ECO:0000256" key="1">
    <source>
        <dbReference type="ARBA" id="ARBA00007435"/>
    </source>
</evidence>
<dbReference type="EMBL" id="PEYO01000022">
    <property type="protein sequence ID" value="PIU03186.1"/>
    <property type="molecule type" value="Genomic_DNA"/>
</dbReference>
<feature type="domain" description="GIY-YIG" evidence="2">
    <location>
        <begin position="1"/>
        <end position="82"/>
    </location>
</feature>
<accession>A0A2M6XBZ7</accession>
<reference evidence="4" key="1">
    <citation type="submission" date="2017-09" db="EMBL/GenBank/DDBJ databases">
        <title>Depth-based differentiation of microbial function through sediment-hosted aquifers and enrichment of novel symbionts in the deep terrestrial subsurface.</title>
        <authorList>
            <person name="Probst A.J."/>
            <person name="Ladd B."/>
            <person name="Jarett J.K."/>
            <person name="Geller-Mcgrath D.E."/>
            <person name="Sieber C.M.K."/>
            <person name="Emerson J.B."/>
            <person name="Anantharaman K."/>
            <person name="Thomas B.C."/>
            <person name="Malmstrom R."/>
            <person name="Stieglmeier M."/>
            <person name="Klingl A."/>
            <person name="Woyke T."/>
            <person name="Ryan C.M."/>
            <person name="Banfield J.F."/>
        </authorList>
    </citation>
    <scope>NUCLEOTIDE SEQUENCE [LARGE SCALE GENOMIC DNA]</scope>
</reference>
<organism evidence="3 4">
    <name type="scientific">Candidatus Shapirobacteria bacterium CG08_land_8_20_14_0_20_39_18</name>
    <dbReference type="NCBI Taxonomy" id="1974883"/>
    <lineage>
        <taxon>Bacteria</taxon>
        <taxon>Candidatus Shapironibacteriota</taxon>
    </lineage>
</organism>
<dbReference type="InterPro" id="IPR000305">
    <property type="entry name" value="GIY-YIG_endonuc"/>
</dbReference>
<dbReference type="SUPFAM" id="SSF82771">
    <property type="entry name" value="GIY-YIG endonuclease"/>
    <property type="match status" value="1"/>
</dbReference>
<dbReference type="PANTHER" id="PTHR34477">
    <property type="entry name" value="UPF0213 PROTEIN YHBQ"/>
    <property type="match status" value="1"/>
</dbReference>
<comment type="similarity">
    <text evidence="1">Belongs to the UPF0213 family.</text>
</comment>
<evidence type="ECO:0000313" key="4">
    <source>
        <dbReference type="Proteomes" id="UP000228996"/>
    </source>
</evidence>
<dbReference type="Pfam" id="PF01541">
    <property type="entry name" value="GIY-YIG"/>
    <property type="match status" value="1"/>
</dbReference>
<dbReference type="PROSITE" id="PS50164">
    <property type="entry name" value="GIY_YIG"/>
    <property type="match status" value="1"/>
</dbReference>
<dbReference type="SMART" id="SM00465">
    <property type="entry name" value="GIYc"/>
    <property type="match status" value="1"/>
</dbReference>
<evidence type="ECO:0000259" key="2">
    <source>
        <dbReference type="PROSITE" id="PS50164"/>
    </source>
</evidence>
<dbReference type="Gene3D" id="3.40.1440.10">
    <property type="entry name" value="GIY-YIG endonuclease"/>
    <property type="match status" value="1"/>
</dbReference>
<protein>
    <submittedName>
        <fullName evidence="3">Excinuclease ABC subunit C</fullName>
    </submittedName>
</protein>
<name>A0A2M6XBZ7_9BACT</name>
<proteinExistence type="inferred from homology"/>
<dbReference type="AlphaFoldDB" id="A0A2M6XBZ7"/>
<dbReference type="PANTHER" id="PTHR34477:SF1">
    <property type="entry name" value="UPF0213 PROTEIN YHBQ"/>
    <property type="match status" value="1"/>
</dbReference>